<keyword evidence="1" id="KW-0472">Membrane</keyword>
<feature type="domain" description="Acyltransferase 3" evidence="2">
    <location>
        <begin position="2"/>
        <end position="293"/>
    </location>
</feature>
<feature type="transmembrane region" description="Helical" evidence="1">
    <location>
        <begin position="176"/>
        <end position="195"/>
    </location>
</feature>
<comment type="caution">
    <text evidence="3">The sequence shown here is derived from an EMBL/GenBank/DDBJ whole genome shotgun (WGS) entry which is preliminary data.</text>
</comment>
<feature type="transmembrane region" description="Helical" evidence="1">
    <location>
        <begin position="136"/>
        <end position="156"/>
    </location>
</feature>
<keyword evidence="1" id="KW-1133">Transmembrane helix</keyword>
<dbReference type="PANTHER" id="PTHR11161">
    <property type="entry name" value="O-ACYLTRANSFERASE"/>
    <property type="match status" value="1"/>
</dbReference>
<keyword evidence="4" id="KW-1185">Reference proteome</keyword>
<dbReference type="GO" id="GO:0016747">
    <property type="term" value="F:acyltransferase activity, transferring groups other than amino-acyl groups"/>
    <property type="evidence" value="ECO:0007669"/>
    <property type="project" value="InterPro"/>
</dbReference>
<dbReference type="PANTHER" id="PTHR11161:SF72">
    <property type="entry name" value="FI21449P1"/>
    <property type="match status" value="1"/>
</dbReference>
<dbReference type="Pfam" id="PF01757">
    <property type="entry name" value="Acyl_transf_3"/>
    <property type="match status" value="1"/>
</dbReference>
<keyword evidence="1" id="KW-0812">Transmembrane</keyword>
<feature type="transmembrane region" description="Helical" evidence="1">
    <location>
        <begin position="241"/>
        <end position="261"/>
    </location>
</feature>
<evidence type="ECO:0000313" key="4">
    <source>
        <dbReference type="Proteomes" id="UP001159042"/>
    </source>
</evidence>
<name>A0AAV8VBZ7_9CUCU</name>
<dbReference type="Proteomes" id="UP001159042">
    <property type="component" value="Unassembled WGS sequence"/>
</dbReference>
<protein>
    <recommendedName>
        <fullName evidence="2">Acyltransferase 3 domain-containing protein</fullName>
    </recommendedName>
</protein>
<dbReference type="InterPro" id="IPR002656">
    <property type="entry name" value="Acyl_transf_3_dom"/>
</dbReference>
<evidence type="ECO:0000313" key="3">
    <source>
        <dbReference type="EMBL" id="KAJ8911702.1"/>
    </source>
</evidence>
<reference evidence="3 4" key="1">
    <citation type="journal article" date="2023" name="Insect Mol. Biol.">
        <title>Genome sequencing provides insights into the evolution of gene families encoding plant cell wall-degrading enzymes in longhorned beetles.</title>
        <authorList>
            <person name="Shin N.R."/>
            <person name="Okamura Y."/>
            <person name="Kirsch R."/>
            <person name="Pauchet Y."/>
        </authorList>
    </citation>
    <scope>NUCLEOTIDE SEQUENCE [LARGE SCALE GENOMIC DNA]</scope>
    <source>
        <strain evidence="3">EAD_L_NR</strain>
    </source>
</reference>
<feature type="transmembrane region" description="Helical" evidence="1">
    <location>
        <begin position="5"/>
        <end position="22"/>
    </location>
</feature>
<feature type="transmembrane region" description="Helical" evidence="1">
    <location>
        <begin position="273"/>
        <end position="297"/>
    </location>
</feature>
<evidence type="ECO:0000256" key="1">
    <source>
        <dbReference type="SAM" id="Phobius"/>
    </source>
</evidence>
<dbReference type="InterPro" id="IPR052728">
    <property type="entry name" value="O2_lipid_transport_reg"/>
</dbReference>
<gene>
    <name evidence="3" type="ORF">NQ315_013164</name>
</gene>
<feature type="transmembrane region" description="Helical" evidence="1">
    <location>
        <begin position="92"/>
        <end position="111"/>
    </location>
</feature>
<dbReference type="EMBL" id="JANEYG010000166">
    <property type="protein sequence ID" value="KAJ8911702.1"/>
    <property type="molecule type" value="Genomic_DNA"/>
</dbReference>
<feature type="transmembrane region" description="Helical" evidence="1">
    <location>
        <begin position="63"/>
        <end position="83"/>
    </location>
</feature>
<dbReference type="AlphaFoldDB" id="A0AAV8VBZ7"/>
<accession>A0AAV8VBZ7</accession>
<feature type="transmembrane region" description="Helical" evidence="1">
    <location>
        <begin position="201"/>
        <end position="220"/>
    </location>
</feature>
<sequence>IIPPVLFMLGLGSTIWIVRLFYGPIKDLYSDLEYGRCKKNWWTILLFINNHYNQDDMCYFTTWYLAADTQLYMLSLIVLSIIWKCRHRTKEILTACIFIGILIPTIISYIYDLDIIYRITPENSKNNKFRSFNFNAIYSSTYANMATYMVGIYIGYLYSRNGMENVFLTNQRKLTWLLAFLGLPALVIAASSYYYTGLLSALLSGILKPLYALGIGIGILGMSQRTGGIIKSVCEWQPAVFMGDFTYSTYIVHYGIVFYRTAVAKQPLYLSDYVLITSFIWDAVLSFFCGFLMHLFVEMPAFQLQKKLVPQVRKQRNPGFYKNQD</sequence>
<proteinExistence type="predicted"/>
<feature type="non-terminal residue" evidence="3">
    <location>
        <position position="1"/>
    </location>
</feature>
<evidence type="ECO:0000259" key="2">
    <source>
        <dbReference type="Pfam" id="PF01757"/>
    </source>
</evidence>
<organism evidence="3 4">
    <name type="scientific">Exocentrus adspersus</name>
    <dbReference type="NCBI Taxonomy" id="1586481"/>
    <lineage>
        <taxon>Eukaryota</taxon>
        <taxon>Metazoa</taxon>
        <taxon>Ecdysozoa</taxon>
        <taxon>Arthropoda</taxon>
        <taxon>Hexapoda</taxon>
        <taxon>Insecta</taxon>
        <taxon>Pterygota</taxon>
        <taxon>Neoptera</taxon>
        <taxon>Endopterygota</taxon>
        <taxon>Coleoptera</taxon>
        <taxon>Polyphaga</taxon>
        <taxon>Cucujiformia</taxon>
        <taxon>Chrysomeloidea</taxon>
        <taxon>Cerambycidae</taxon>
        <taxon>Lamiinae</taxon>
        <taxon>Acanthocinini</taxon>
        <taxon>Exocentrus</taxon>
    </lineage>
</organism>